<dbReference type="PANTHER" id="PTHR43433:SF10">
    <property type="entry name" value="AB HYDROLASE-1 DOMAIN-CONTAINING PROTEIN"/>
    <property type="match status" value="1"/>
</dbReference>
<reference evidence="3" key="1">
    <citation type="journal article" date="2019" name="Int. J. Syst. Evol. Microbiol.">
        <title>The Global Catalogue of Microorganisms (GCM) 10K type strain sequencing project: providing services to taxonomists for standard genome sequencing and annotation.</title>
        <authorList>
            <consortium name="The Broad Institute Genomics Platform"/>
            <consortium name="The Broad Institute Genome Sequencing Center for Infectious Disease"/>
            <person name="Wu L."/>
            <person name="Ma J."/>
        </authorList>
    </citation>
    <scope>NUCLEOTIDE SEQUENCE [LARGE SCALE GENOMIC DNA]</scope>
    <source>
        <strain evidence="3">JCM 13004</strain>
    </source>
</reference>
<dbReference type="InterPro" id="IPR000073">
    <property type="entry name" value="AB_hydrolase_1"/>
</dbReference>
<dbReference type="GO" id="GO:0016787">
    <property type="term" value="F:hydrolase activity"/>
    <property type="evidence" value="ECO:0007669"/>
    <property type="project" value="UniProtKB-KW"/>
</dbReference>
<dbReference type="InterPro" id="IPR050471">
    <property type="entry name" value="AB_hydrolase"/>
</dbReference>
<feature type="domain" description="AB hydrolase-1" evidence="1">
    <location>
        <begin position="21"/>
        <end position="151"/>
    </location>
</feature>
<dbReference type="Proteomes" id="UP001500037">
    <property type="component" value="Unassembled WGS sequence"/>
</dbReference>
<dbReference type="EMBL" id="BAAALF010000018">
    <property type="protein sequence ID" value="GAA1226554.1"/>
    <property type="molecule type" value="Genomic_DNA"/>
</dbReference>
<dbReference type="InterPro" id="IPR029058">
    <property type="entry name" value="AB_hydrolase_fold"/>
</dbReference>
<organism evidence="2 3">
    <name type="scientific">Kitasatospora nipponensis</name>
    <dbReference type="NCBI Taxonomy" id="258049"/>
    <lineage>
        <taxon>Bacteria</taxon>
        <taxon>Bacillati</taxon>
        <taxon>Actinomycetota</taxon>
        <taxon>Actinomycetes</taxon>
        <taxon>Kitasatosporales</taxon>
        <taxon>Streptomycetaceae</taxon>
        <taxon>Kitasatospora</taxon>
    </lineage>
</organism>
<evidence type="ECO:0000313" key="2">
    <source>
        <dbReference type="EMBL" id="GAA1226554.1"/>
    </source>
</evidence>
<dbReference type="Pfam" id="PF00561">
    <property type="entry name" value="Abhydrolase_1"/>
    <property type="match status" value="1"/>
</dbReference>
<dbReference type="RefSeq" id="WP_344440573.1">
    <property type="nucleotide sequence ID" value="NZ_BAAALF010000018.1"/>
</dbReference>
<gene>
    <name evidence="2" type="ORF">GCM10009665_16360</name>
</gene>
<proteinExistence type="predicted"/>
<dbReference type="Gene3D" id="3.40.50.1820">
    <property type="entry name" value="alpha/beta hydrolase"/>
    <property type="match status" value="1"/>
</dbReference>
<keyword evidence="3" id="KW-1185">Reference proteome</keyword>
<accession>A0ABP4GIW0</accession>
<keyword evidence="2" id="KW-0378">Hydrolase</keyword>
<sequence length="284" mass="30912">MPIFRTHDDVELWYERTGTGPPLVVLPGGPGSDLRYLADLGGLDRDRQLILLDARAVGRSALPADRSTVAFTEQARDVEALRRHLGLARLDLLAHSAGCLTAQEYAARHPDRVRRSVLVCPVGRAEREPDPAELAELHASRSAEPWYPDAAAAERELAQGPAPAEVAGVQARLLPFFWYAWHERLRAEYDPAYATALPWFREAFYAGSATGPTRSARLARLAAARTALLVLAGAGDGMVGTAPARAVAALHPRARLAVLERSGHRPWVEQPAEFRALVNDFLAG</sequence>
<evidence type="ECO:0000259" key="1">
    <source>
        <dbReference type="Pfam" id="PF00561"/>
    </source>
</evidence>
<comment type="caution">
    <text evidence="2">The sequence shown here is derived from an EMBL/GenBank/DDBJ whole genome shotgun (WGS) entry which is preliminary data.</text>
</comment>
<name>A0ABP4GIW0_9ACTN</name>
<dbReference type="SUPFAM" id="SSF53474">
    <property type="entry name" value="alpha/beta-Hydrolases"/>
    <property type="match status" value="1"/>
</dbReference>
<protein>
    <submittedName>
        <fullName evidence="2">Alpha/beta hydrolase</fullName>
    </submittedName>
</protein>
<dbReference type="PANTHER" id="PTHR43433">
    <property type="entry name" value="HYDROLASE, ALPHA/BETA FOLD FAMILY PROTEIN"/>
    <property type="match status" value="1"/>
</dbReference>
<evidence type="ECO:0000313" key="3">
    <source>
        <dbReference type="Proteomes" id="UP001500037"/>
    </source>
</evidence>